<reference evidence="3 4" key="1">
    <citation type="submission" date="2019-03" db="EMBL/GenBank/DDBJ databases">
        <title>Metabolic potential of uncultured bacteria and archaea associated with petroleum seepage in deep-sea sediments.</title>
        <authorList>
            <person name="Dong X."/>
            <person name="Hubert C."/>
        </authorList>
    </citation>
    <scope>NUCLEOTIDE SEQUENCE [LARGE SCALE GENOMIC DNA]</scope>
    <source>
        <strain evidence="3">E44_bin18</strain>
    </source>
</reference>
<dbReference type="Pfam" id="PF13884">
    <property type="entry name" value="Peptidase_S74"/>
    <property type="match status" value="1"/>
</dbReference>
<feature type="domain" description="Peptidase S74" evidence="2">
    <location>
        <begin position="9"/>
        <end position="99"/>
    </location>
</feature>
<gene>
    <name evidence="3" type="ORF">E3J62_10640</name>
</gene>
<evidence type="ECO:0000256" key="1">
    <source>
        <dbReference type="SAM" id="Coils"/>
    </source>
</evidence>
<protein>
    <submittedName>
        <fullName evidence="3">Tail fiber domain-containing protein</fullName>
    </submittedName>
</protein>
<proteinExistence type="predicted"/>
<dbReference type="PROSITE" id="PS51688">
    <property type="entry name" value="ICA"/>
    <property type="match status" value="1"/>
</dbReference>
<keyword evidence="1" id="KW-0175">Coiled coil</keyword>
<accession>A0A523UPL3</accession>
<name>A0A523UPL3_UNCT6</name>
<dbReference type="EMBL" id="SOJN01000128">
    <property type="protein sequence ID" value="TET44349.1"/>
    <property type="molecule type" value="Genomic_DNA"/>
</dbReference>
<dbReference type="AlphaFoldDB" id="A0A523UPL3"/>
<organism evidence="3 4">
    <name type="scientific">candidate division TA06 bacterium</name>
    <dbReference type="NCBI Taxonomy" id="2250710"/>
    <lineage>
        <taxon>Bacteria</taxon>
        <taxon>Bacteria division TA06</taxon>
    </lineage>
</organism>
<feature type="coiled-coil region" evidence="1">
    <location>
        <begin position="78"/>
        <end position="105"/>
    </location>
</feature>
<evidence type="ECO:0000313" key="3">
    <source>
        <dbReference type="EMBL" id="TET44349.1"/>
    </source>
</evidence>
<dbReference type="InterPro" id="IPR030392">
    <property type="entry name" value="S74_ICA"/>
</dbReference>
<evidence type="ECO:0000259" key="2">
    <source>
        <dbReference type="PROSITE" id="PS51688"/>
    </source>
</evidence>
<comment type="caution">
    <text evidence="3">The sequence shown here is derived from an EMBL/GenBank/DDBJ whole genome shotgun (WGS) entry which is preliminary data.</text>
</comment>
<sequence>MRLEISSHSERRWKTNIETIPDALEKVQRLRGVYFDWKGNGQQDIGMIAEEVGEVIPEVVAYEPDGDDARSLDYARLVAVLVEAVKAQQDRIEALEAKIERTEETR</sequence>
<evidence type="ECO:0000313" key="4">
    <source>
        <dbReference type="Proteomes" id="UP000315525"/>
    </source>
</evidence>
<dbReference type="Proteomes" id="UP000315525">
    <property type="component" value="Unassembled WGS sequence"/>
</dbReference>